<dbReference type="PANTHER" id="PTHR35179:SF2">
    <property type="entry name" value="START DOMAIN-CONTAINING PROTEIN"/>
    <property type="match status" value="1"/>
</dbReference>
<evidence type="ECO:0008006" key="4">
    <source>
        <dbReference type="Google" id="ProtNLM"/>
    </source>
</evidence>
<organism evidence="2 3">
    <name type="scientific">Setomelanomma holmii</name>
    <dbReference type="NCBI Taxonomy" id="210430"/>
    <lineage>
        <taxon>Eukaryota</taxon>
        <taxon>Fungi</taxon>
        <taxon>Dikarya</taxon>
        <taxon>Ascomycota</taxon>
        <taxon>Pezizomycotina</taxon>
        <taxon>Dothideomycetes</taxon>
        <taxon>Pleosporomycetidae</taxon>
        <taxon>Pleosporales</taxon>
        <taxon>Pleosporineae</taxon>
        <taxon>Phaeosphaeriaceae</taxon>
        <taxon>Setomelanomma</taxon>
    </lineage>
</organism>
<name>A0A9P4HAF6_9PLEO</name>
<dbReference type="Proteomes" id="UP000799777">
    <property type="component" value="Unassembled WGS sequence"/>
</dbReference>
<comment type="caution">
    <text evidence="2">The sequence shown here is derived from an EMBL/GenBank/DDBJ whole genome shotgun (WGS) entry which is preliminary data.</text>
</comment>
<dbReference type="EMBL" id="ML978189">
    <property type="protein sequence ID" value="KAF2030477.1"/>
    <property type="molecule type" value="Genomic_DNA"/>
</dbReference>
<dbReference type="OrthoDB" id="5393654at2759"/>
<dbReference type="PANTHER" id="PTHR35179">
    <property type="entry name" value="PROTEIN CBG02620"/>
    <property type="match status" value="1"/>
</dbReference>
<feature type="compositionally biased region" description="Basic and acidic residues" evidence="1">
    <location>
        <begin position="417"/>
        <end position="430"/>
    </location>
</feature>
<sequence length="478" mass="52948">MSSMPSFRGGHAPRRGRGGWTKPFAKSKRDSVKPDIDKHPLGKLLKTFKLSDLHFTAGASVGPAITDLQYVTSYNWRNNTSHAILVPGKPPRWTPLQKAQRLKEDSGLYYRDPNAARYTEYPIAPVVQAILDTKTSCIPEEVDVLACGSTLGNLLRFARGQDKAFRFAVEKIGNTVFLIRKENDSKEIIENVRGFGHSFPEAYTTWEKEVKGSETHQRVVQYDFGGFTCLVRFECDGYLKDLSKSNGSTVNSSVDPSLRPSADGEDLLAAFGKASIAQKHANECPISSGVTIEHGGAAIDQSAIFDLKTRSGKYKANIDMSDIYPQLWLKQIPNFIVAFHDGAGLFEDIRVQDVRNDTQKWEQDNLDAILRLKVLLKEIVASARDDAGLLEVYCPGSTHLEIRKQYGQGQPSLPANLRDKWTSSSEKDSFSDLDEGGLALNSHSDVENDPWGADSEDEEPDYTACSAEDCGYCGKCTY</sequence>
<evidence type="ECO:0000256" key="1">
    <source>
        <dbReference type="SAM" id="MobiDB-lite"/>
    </source>
</evidence>
<dbReference type="AlphaFoldDB" id="A0A9P4HAF6"/>
<reference evidence="2" key="1">
    <citation type="journal article" date="2020" name="Stud. Mycol.">
        <title>101 Dothideomycetes genomes: a test case for predicting lifestyles and emergence of pathogens.</title>
        <authorList>
            <person name="Haridas S."/>
            <person name="Albert R."/>
            <person name="Binder M."/>
            <person name="Bloem J."/>
            <person name="Labutti K."/>
            <person name="Salamov A."/>
            <person name="Andreopoulos B."/>
            <person name="Baker S."/>
            <person name="Barry K."/>
            <person name="Bills G."/>
            <person name="Bluhm B."/>
            <person name="Cannon C."/>
            <person name="Castanera R."/>
            <person name="Culley D."/>
            <person name="Daum C."/>
            <person name="Ezra D."/>
            <person name="Gonzalez J."/>
            <person name="Henrissat B."/>
            <person name="Kuo A."/>
            <person name="Liang C."/>
            <person name="Lipzen A."/>
            <person name="Lutzoni F."/>
            <person name="Magnuson J."/>
            <person name="Mondo S."/>
            <person name="Nolan M."/>
            <person name="Ohm R."/>
            <person name="Pangilinan J."/>
            <person name="Park H.-J."/>
            <person name="Ramirez L."/>
            <person name="Alfaro M."/>
            <person name="Sun H."/>
            <person name="Tritt A."/>
            <person name="Yoshinaga Y."/>
            <person name="Zwiers L.-H."/>
            <person name="Turgeon B."/>
            <person name="Goodwin S."/>
            <person name="Spatafora J."/>
            <person name="Crous P."/>
            <person name="Grigoriev I."/>
        </authorList>
    </citation>
    <scope>NUCLEOTIDE SEQUENCE</scope>
    <source>
        <strain evidence="2">CBS 110217</strain>
    </source>
</reference>
<feature type="region of interest" description="Disordered" evidence="1">
    <location>
        <begin position="1"/>
        <end position="36"/>
    </location>
</feature>
<keyword evidence="3" id="KW-1185">Reference proteome</keyword>
<feature type="region of interest" description="Disordered" evidence="1">
    <location>
        <begin position="410"/>
        <end position="464"/>
    </location>
</feature>
<evidence type="ECO:0000313" key="3">
    <source>
        <dbReference type="Proteomes" id="UP000799777"/>
    </source>
</evidence>
<proteinExistence type="predicted"/>
<gene>
    <name evidence="2" type="ORF">EK21DRAFT_100357</name>
</gene>
<evidence type="ECO:0000313" key="2">
    <source>
        <dbReference type="EMBL" id="KAF2030477.1"/>
    </source>
</evidence>
<protein>
    <recommendedName>
        <fullName evidence="4">Geranylgeranyl pyrophosphate synthetase</fullName>
    </recommendedName>
</protein>
<accession>A0A9P4HAF6</accession>
<feature type="compositionally biased region" description="Basic and acidic residues" evidence="1">
    <location>
        <begin position="27"/>
        <end position="36"/>
    </location>
</feature>